<dbReference type="Proteomes" id="UP000051461">
    <property type="component" value="Unassembled WGS sequence"/>
</dbReference>
<name>A0A0R1GYX8_9LACO</name>
<dbReference type="RefSeq" id="WP_057904326.1">
    <property type="nucleotide sequence ID" value="NZ_AZDA01000046.1"/>
</dbReference>
<dbReference type="InterPro" id="IPR021247">
    <property type="entry name" value="DUF2785"/>
</dbReference>
<sequence length="321" mass="37500">MSPVVITTQQKLVQLREQVLSGNLYQGLPQQVGQLIEKLPTLPETEWQPLSDNQASLEAIKQLHEQVIVGHEPIEVTQIDFLLTHLKSLNPLVRDKGVYFLFNDLIQTQAFTTAQLRQIKDRLITPETLFDHILEPQNNVVFQRSFSVLLLSVILYTDRMRDHFLTKSELKEINITLATYTALESDGRGYVDQYGWAHAFTHIGNAFSELAQSKVLVRGDKIFLLVVLLERYKRLNTSLIFGEPERLAWAMINLVNQDPLYRDYLLLMLKNWQHDLAMLRPKKHYDFWVRWYNRSRLLQALYLRPDTPAALKDYLQQMLDL</sequence>
<accession>A0A0R1GYX8</accession>
<keyword evidence="2" id="KW-1185">Reference proteome</keyword>
<evidence type="ECO:0000313" key="1">
    <source>
        <dbReference type="EMBL" id="KRK38953.1"/>
    </source>
</evidence>
<dbReference type="STRING" id="1423726.FC07_GL002669"/>
<dbReference type="Pfam" id="PF10978">
    <property type="entry name" value="DUF2785"/>
    <property type="match status" value="1"/>
</dbReference>
<reference evidence="1 2" key="1">
    <citation type="journal article" date="2015" name="Genome Announc.">
        <title>Expanding the biotechnology potential of lactobacilli through comparative genomics of 213 strains and associated genera.</title>
        <authorList>
            <person name="Sun Z."/>
            <person name="Harris H.M."/>
            <person name="McCann A."/>
            <person name="Guo C."/>
            <person name="Argimon S."/>
            <person name="Zhang W."/>
            <person name="Yang X."/>
            <person name="Jeffery I.B."/>
            <person name="Cooney J.C."/>
            <person name="Kagawa T.F."/>
            <person name="Liu W."/>
            <person name="Song Y."/>
            <person name="Salvetti E."/>
            <person name="Wrobel A."/>
            <person name="Rasinkangas P."/>
            <person name="Parkhill J."/>
            <person name="Rea M.C."/>
            <person name="O'Sullivan O."/>
            <person name="Ritari J."/>
            <person name="Douillard F.P."/>
            <person name="Paul Ross R."/>
            <person name="Yang R."/>
            <person name="Briner A.E."/>
            <person name="Felis G.E."/>
            <person name="de Vos W.M."/>
            <person name="Barrangou R."/>
            <person name="Klaenhammer T.R."/>
            <person name="Caufield P.W."/>
            <person name="Cui Y."/>
            <person name="Zhang H."/>
            <person name="O'Toole P.W."/>
        </authorList>
    </citation>
    <scope>NUCLEOTIDE SEQUENCE [LARGE SCALE GENOMIC DNA]</scope>
    <source>
        <strain evidence="1 2">DSM 20003</strain>
    </source>
</reference>
<organism evidence="1 2">
    <name type="scientific">Loigolactobacillus bifermentans DSM 20003</name>
    <dbReference type="NCBI Taxonomy" id="1423726"/>
    <lineage>
        <taxon>Bacteria</taxon>
        <taxon>Bacillati</taxon>
        <taxon>Bacillota</taxon>
        <taxon>Bacilli</taxon>
        <taxon>Lactobacillales</taxon>
        <taxon>Lactobacillaceae</taxon>
        <taxon>Loigolactobacillus</taxon>
    </lineage>
</organism>
<dbReference type="PATRIC" id="fig|1423726.3.peg.2778"/>
<comment type="caution">
    <text evidence="1">The sequence shown here is derived from an EMBL/GenBank/DDBJ whole genome shotgun (WGS) entry which is preliminary data.</text>
</comment>
<proteinExistence type="predicted"/>
<dbReference type="EMBL" id="AZDA01000046">
    <property type="protein sequence ID" value="KRK38953.1"/>
    <property type="molecule type" value="Genomic_DNA"/>
</dbReference>
<gene>
    <name evidence="1" type="ORF">FC07_GL002669</name>
</gene>
<evidence type="ECO:0000313" key="2">
    <source>
        <dbReference type="Proteomes" id="UP000051461"/>
    </source>
</evidence>
<evidence type="ECO:0008006" key="3">
    <source>
        <dbReference type="Google" id="ProtNLM"/>
    </source>
</evidence>
<protein>
    <recommendedName>
        <fullName evidence="3">DUF2785 domain-containing protein</fullName>
    </recommendedName>
</protein>
<dbReference type="AlphaFoldDB" id="A0A0R1GYX8"/>